<comment type="caution">
    <text evidence="1">The sequence shown here is derived from an EMBL/GenBank/DDBJ whole genome shotgun (WGS) entry which is preliminary data.</text>
</comment>
<dbReference type="Proteomes" id="UP001638806">
    <property type="component" value="Unassembled WGS sequence"/>
</dbReference>
<gene>
    <name evidence="1" type="ORF">ACCO45_013440</name>
</gene>
<name>A0ACC4D711_PURLI</name>
<proteinExistence type="predicted"/>
<reference evidence="1" key="1">
    <citation type="submission" date="2024-12" db="EMBL/GenBank/DDBJ databases">
        <title>Comparative genomics and development of molecular markers within Purpureocillium lilacinum and among Purpureocillium species.</title>
        <authorList>
            <person name="Yeh Z.-Y."/>
            <person name="Ni N.-T."/>
            <person name="Lo P.-H."/>
            <person name="Mushyakhwo K."/>
            <person name="Lin C.-F."/>
            <person name="Nai Y.-S."/>
        </authorList>
    </citation>
    <scope>NUCLEOTIDE SEQUENCE</scope>
    <source>
        <strain evidence="1">NCHU-NPUST-175</strain>
    </source>
</reference>
<keyword evidence="2" id="KW-1185">Reference proteome</keyword>
<organism evidence="1 2">
    <name type="scientific">Purpureocillium lilacinum</name>
    <name type="common">Paecilomyces lilacinus</name>
    <dbReference type="NCBI Taxonomy" id="33203"/>
    <lineage>
        <taxon>Eukaryota</taxon>
        <taxon>Fungi</taxon>
        <taxon>Dikarya</taxon>
        <taxon>Ascomycota</taxon>
        <taxon>Pezizomycotina</taxon>
        <taxon>Sordariomycetes</taxon>
        <taxon>Hypocreomycetidae</taxon>
        <taxon>Hypocreales</taxon>
        <taxon>Ophiocordycipitaceae</taxon>
        <taxon>Purpureocillium</taxon>
    </lineage>
</organism>
<protein>
    <submittedName>
        <fullName evidence="1">Uncharacterized protein</fullName>
    </submittedName>
</protein>
<sequence length="110" mass="12243">MLVQCMMSEVHATAFVINANEAGRRGEEEDLRVQGITIQWSSSVENEGQYAQCKVLVILLQFLYPSQRVIIKLMHVFGEGIEGFANVQKSSFVADILNLKMGQEKPGSPN</sequence>
<evidence type="ECO:0000313" key="2">
    <source>
        <dbReference type="Proteomes" id="UP001638806"/>
    </source>
</evidence>
<accession>A0ACC4D711</accession>
<dbReference type="EMBL" id="JBGNUJ010000013">
    <property type="protein sequence ID" value="KAL3951723.1"/>
    <property type="molecule type" value="Genomic_DNA"/>
</dbReference>
<evidence type="ECO:0000313" key="1">
    <source>
        <dbReference type="EMBL" id="KAL3951723.1"/>
    </source>
</evidence>